<accession>A0ABQ2KKS4</accession>
<dbReference type="InterPro" id="IPR036188">
    <property type="entry name" value="FAD/NAD-bd_sf"/>
</dbReference>
<gene>
    <name evidence="1" type="ORF">GCM10011610_34310</name>
</gene>
<evidence type="ECO:0000313" key="2">
    <source>
        <dbReference type="Proteomes" id="UP000658127"/>
    </source>
</evidence>
<proteinExistence type="predicted"/>
<dbReference type="Proteomes" id="UP000658127">
    <property type="component" value="Unassembled WGS sequence"/>
</dbReference>
<dbReference type="SUPFAM" id="SSF51905">
    <property type="entry name" value="FAD/NAD(P)-binding domain"/>
    <property type="match status" value="1"/>
</dbReference>
<evidence type="ECO:0000313" key="1">
    <source>
        <dbReference type="EMBL" id="GGN82692.1"/>
    </source>
</evidence>
<organism evidence="1 2">
    <name type="scientific">Nocardia rhizosphaerihabitans</name>
    <dbReference type="NCBI Taxonomy" id="1691570"/>
    <lineage>
        <taxon>Bacteria</taxon>
        <taxon>Bacillati</taxon>
        <taxon>Actinomycetota</taxon>
        <taxon>Actinomycetes</taxon>
        <taxon>Mycobacteriales</taxon>
        <taxon>Nocardiaceae</taxon>
        <taxon>Nocardia</taxon>
    </lineage>
</organism>
<protein>
    <recommendedName>
        <fullName evidence="3">Potassium transporter</fullName>
    </recommendedName>
</protein>
<dbReference type="Gene3D" id="3.50.50.60">
    <property type="entry name" value="FAD/NAD(P)-binding domain"/>
    <property type="match status" value="1"/>
</dbReference>
<name>A0ABQ2KKS4_9NOCA</name>
<dbReference type="Pfam" id="PF13450">
    <property type="entry name" value="NAD_binding_8"/>
    <property type="match status" value="1"/>
</dbReference>
<sequence length="492" mass="55254">MCIVGAGITGLNALWVAGRYLARDQKVVLVDSRNQVGGMWADIYPYVRLHQPHGMFTAGNIAWTLGRERSYLASKPEVLSHLGYCFDTIKQRVQVDELFGWTMVSHDETEGIVRITCESADGATVVVEAKRLIKAYGFRITPNEPFAVSSTRVRSVSPDFCDLHGDDIRNSDAPVWVVGGGKTAMDTAHDLIREYPGREVNLVAGSGTFFHNRDRFFPTGGRRWWAGELPSGLLRESTRRFDGTNEAAMWDWHRTTFGTWVTPETGNFLFGLLSESETETITAGLRAVVMDYLVDAVDDHDETRLVFRSGATTTIPPGSWIVNCTGYVMRHDFPYEPYVSSGGAVLSIQPRSATLYLTSMIGYFLTHLMFLDRLGDTPLYEIDAPELLSKSRTVFPYALFAVTQYNVGLIYDSVPGSVFRDCGLDLDRWYPLPRRLAAGARFALTHRRDREHLRHSLDTVRARFDVRCGPLAQEVRRGDTTEVADRRRGETV</sequence>
<dbReference type="EMBL" id="BMNE01000003">
    <property type="protein sequence ID" value="GGN82692.1"/>
    <property type="molecule type" value="Genomic_DNA"/>
</dbReference>
<comment type="caution">
    <text evidence="1">The sequence shown here is derived from an EMBL/GenBank/DDBJ whole genome shotgun (WGS) entry which is preliminary data.</text>
</comment>
<keyword evidence="2" id="KW-1185">Reference proteome</keyword>
<evidence type="ECO:0008006" key="3">
    <source>
        <dbReference type="Google" id="ProtNLM"/>
    </source>
</evidence>
<reference evidence="2" key="1">
    <citation type="journal article" date="2019" name="Int. J. Syst. Evol. Microbiol.">
        <title>The Global Catalogue of Microorganisms (GCM) 10K type strain sequencing project: providing services to taxonomists for standard genome sequencing and annotation.</title>
        <authorList>
            <consortium name="The Broad Institute Genomics Platform"/>
            <consortium name="The Broad Institute Genome Sequencing Center for Infectious Disease"/>
            <person name="Wu L."/>
            <person name="Ma J."/>
        </authorList>
    </citation>
    <scope>NUCLEOTIDE SEQUENCE [LARGE SCALE GENOMIC DNA]</scope>
    <source>
        <strain evidence="2">CGMCC 4.7329</strain>
    </source>
</reference>